<name>A0A7C2UJF8_9CREN</name>
<dbReference type="SUPFAM" id="SSF160975">
    <property type="entry name" value="AF1531-like"/>
    <property type="match status" value="1"/>
</dbReference>
<comment type="caution">
    <text evidence="1">The sequence shown here is derived from an EMBL/GenBank/DDBJ whole genome shotgun (WGS) entry which is preliminary data.</text>
</comment>
<protein>
    <submittedName>
        <fullName evidence="1">DUF655 domain-containing protein</fullName>
    </submittedName>
</protein>
<dbReference type="PANTHER" id="PTHR40734">
    <property type="entry name" value="TRNA-SPECIFIC ADENOSINE DEAMINASE-RELATED"/>
    <property type="match status" value="1"/>
</dbReference>
<dbReference type="Proteomes" id="UP000885664">
    <property type="component" value="Unassembled WGS sequence"/>
</dbReference>
<accession>A0A7C2UJF8</accession>
<reference evidence="1" key="1">
    <citation type="journal article" date="2020" name="mSystems">
        <title>Genome- and Community-Level Interaction Insights into Carbon Utilization and Element Cycling Functions of Hydrothermarchaeota in Hydrothermal Sediment.</title>
        <authorList>
            <person name="Zhou Z."/>
            <person name="Liu Y."/>
            <person name="Xu W."/>
            <person name="Pan J."/>
            <person name="Luo Z.H."/>
            <person name="Li M."/>
        </authorList>
    </citation>
    <scope>NUCLEOTIDE SEQUENCE [LARGE SCALE GENOMIC DNA]</scope>
    <source>
        <strain evidence="1">SpSt-1259</strain>
    </source>
</reference>
<dbReference type="InterPro" id="IPR012340">
    <property type="entry name" value="NA-bd_OB-fold"/>
</dbReference>
<dbReference type="AlphaFoldDB" id="A0A7C2UJF8"/>
<organism evidence="1">
    <name type="scientific">Fervidicoccus fontis</name>
    <dbReference type="NCBI Taxonomy" id="683846"/>
    <lineage>
        <taxon>Archaea</taxon>
        <taxon>Thermoproteota</taxon>
        <taxon>Thermoprotei</taxon>
        <taxon>Fervidicoccales</taxon>
        <taxon>Fervidicoccaceae</taxon>
        <taxon>Fervidicoccus</taxon>
    </lineage>
</organism>
<dbReference type="Gene3D" id="2.40.50.140">
    <property type="entry name" value="Nucleic acid-binding proteins"/>
    <property type="match status" value="1"/>
</dbReference>
<dbReference type="Pfam" id="PF04919">
    <property type="entry name" value="DUF655"/>
    <property type="match status" value="1"/>
</dbReference>
<evidence type="ECO:0000313" key="1">
    <source>
        <dbReference type="EMBL" id="HEU97762.1"/>
    </source>
</evidence>
<dbReference type="Gene3D" id="1.10.150.280">
    <property type="entry name" value="AF1531-like domain"/>
    <property type="match status" value="1"/>
</dbReference>
<sequence>MYREPGEDRPFRHPGRRREIPDDTAAILDYLPQGNPFDRHVEHRRTPLAQAVGTRYFTLVELVVPEGEQFDVGEKIYIGPDYIGRGPIKSITGPIEYTDLTSVSKSNLPAVLANIIKENEQIFVKIFNISGPITLRMHSLELLPGIGKRTLNIILEERKKAPFKSLKELEERLSLRGVKLHGVESIIASRIIKEMEGGERYYLFIKPKIYEKDAIYLRLLDAIYSV</sequence>
<proteinExistence type="predicted"/>
<gene>
    <name evidence="1" type="ORF">ENO36_02770</name>
</gene>
<dbReference type="PANTHER" id="PTHR40734:SF1">
    <property type="entry name" value="DNA-BINDING PROTEIN"/>
    <property type="match status" value="1"/>
</dbReference>
<dbReference type="InterPro" id="IPR007003">
    <property type="entry name" value="DUF655"/>
</dbReference>
<dbReference type="EMBL" id="DSFE01000061">
    <property type="protein sequence ID" value="HEU97762.1"/>
    <property type="molecule type" value="Genomic_DNA"/>
</dbReference>